<dbReference type="EMBL" id="ML179791">
    <property type="protein sequence ID" value="THU81629.1"/>
    <property type="molecule type" value="Genomic_DNA"/>
</dbReference>
<evidence type="ECO:0000313" key="3">
    <source>
        <dbReference type="Proteomes" id="UP000297245"/>
    </source>
</evidence>
<gene>
    <name evidence="2" type="ORF">K435DRAFT_577694</name>
</gene>
<organism evidence="2 3">
    <name type="scientific">Dendrothele bispora (strain CBS 962.96)</name>
    <dbReference type="NCBI Taxonomy" id="1314807"/>
    <lineage>
        <taxon>Eukaryota</taxon>
        <taxon>Fungi</taxon>
        <taxon>Dikarya</taxon>
        <taxon>Basidiomycota</taxon>
        <taxon>Agaricomycotina</taxon>
        <taxon>Agaricomycetes</taxon>
        <taxon>Agaricomycetidae</taxon>
        <taxon>Agaricales</taxon>
        <taxon>Agaricales incertae sedis</taxon>
        <taxon>Dendrothele</taxon>
    </lineage>
</organism>
<keyword evidence="3" id="KW-1185">Reference proteome</keyword>
<sequence>MLRQSDLKGIQIPGHLERLVTTLFADDTTVFVDSSDDYNHLVDILDRWCVASGAKFNVSKTEIIPTGSPAYRESLVSTRSIHPDQAPIPQGPKINKDGESSRMLGAQQGNLVNPDAIWVPITNRMENILDRLQSTHPTLESAKHIVRNTIASFTEYFVRIGETLGPRAKTLEKLQRRFIWNNAKVPPLSYDQLSQETNNGGKKFFNIHHRNDAIALMHL</sequence>
<evidence type="ECO:0000313" key="2">
    <source>
        <dbReference type="EMBL" id="THU81629.1"/>
    </source>
</evidence>
<evidence type="ECO:0000256" key="1">
    <source>
        <dbReference type="SAM" id="MobiDB-lite"/>
    </source>
</evidence>
<dbReference type="Proteomes" id="UP000297245">
    <property type="component" value="Unassembled WGS sequence"/>
</dbReference>
<feature type="region of interest" description="Disordered" evidence="1">
    <location>
        <begin position="81"/>
        <end position="101"/>
    </location>
</feature>
<name>A0A4S8KZT6_DENBC</name>
<dbReference type="AlphaFoldDB" id="A0A4S8KZT6"/>
<feature type="non-terminal residue" evidence="2">
    <location>
        <position position="219"/>
    </location>
</feature>
<reference evidence="2 3" key="1">
    <citation type="journal article" date="2019" name="Nat. Ecol. Evol.">
        <title>Megaphylogeny resolves global patterns of mushroom evolution.</title>
        <authorList>
            <person name="Varga T."/>
            <person name="Krizsan K."/>
            <person name="Foldi C."/>
            <person name="Dima B."/>
            <person name="Sanchez-Garcia M."/>
            <person name="Sanchez-Ramirez S."/>
            <person name="Szollosi G.J."/>
            <person name="Szarkandi J.G."/>
            <person name="Papp V."/>
            <person name="Albert L."/>
            <person name="Andreopoulos W."/>
            <person name="Angelini C."/>
            <person name="Antonin V."/>
            <person name="Barry K.W."/>
            <person name="Bougher N.L."/>
            <person name="Buchanan P."/>
            <person name="Buyck B."/>
            <person name="Bense V."/>
            <person name="Catcheside P."/>
            <person name="Chovatia M."/>
            <person name="Cooper J."/>
            <person name="Damon W."/>
            <person name="Desjardin D."/>
            <person name="Finy P."/>
            <person name="Geml J."/>
            <person name="Haridas S."/>
            <person name="Hughes K."/>
            <person name="Justo A."/>
            <person name="Karasinski D."/>
            <person name="Kautmanova I."/>
            <person name="Kiss B."/>
            <person name="Kocsube S."/>
            <person name="Kotiranta H."/>
            <person name="LaButti K.M."/>
            <person name="Lechner B.E."/>
            <person name="Liimatainen K."/>
            <person name="Lipzen A."/>
            <person name="Lukacs Z."/>
            <person name="Mihaltcheva S."/>
            <person name="Morgado L.N."/>
            <person name="Niskanen T."/>
            <person name="Noordeloos M.E."/>
            <person name="Ohm R.A."/>
            <person name="Ortiz-Santana B."/>
            <person name="Ovrebo C."/>
            <person name="Racz N."/>
            <person name="Riley R."/>
            <person name="Savchenko A."/>
            <person name="Shiryaev A."/>
            <person name="Soop K."/>
            <person name="Spirin V."/>
            <person name="Szebenyi C."/>
            <person name="Tomsovsky M."/>
            <person name="Tulloss R.E."/>
            <person name="Uehling J."/>
            <person name="Grigoriev I.V."/>
            <person name="Vagvolgyi C."/>
            <person name="Papp T."/>
            <person name="Martin F.M."/>
            <person name="Miettinen O."/>
            <person name="Hibbett D.S."/>
            <person name="Nagy L.G."/>
        </authorList>
    </citation>
    <scope>NUCLEOTIDE SEQUENCE [LARGE SCALE GENOMIC DNA]</scope>
    <source>
        <strain evidence="2 3">CBS 962.96</strain>
    </source>
</reference>
<accession>A0A4S8KZT6</accession>
<proteinExistence type="predicted"/>
<dbReference type="OrthoDB" id="2205812at2759"/>
<protein>
    <submittedName>
        <fullName evidence="2">Uncharacterized protein</fullName>
    </submittedName>
</protein>